<keyword evidence="1" id="KW-0175">Coiled coil</keyword>
<feature type="coiled-coil region" evidence="1">
    <location>
        <begin position="1553"/>
        <end position="1583"/>
    </location>
</feature>
<feature type="compositionally biased region" description="Basic residues" evidence="2">
    <location>
        <begin position="476"/>
        <end position="486"/>
    </location>
</feature>
<feature type="compositionally biased region" description="Basic and acidic residues" evidence="2">
    <location>
        <begin position="334"/>
        <end position="356"/>
    </location>
</feature>
<dbReference type="SUPFAM" id="SSF54001">
    <property type="entry name" value="Cysteine proteinases"/>
    <property type="match status" value="1"/>
</dbReference>
<proteinExistence type="predicted"/>
<dbReference type="PROSITE" id="PS00973">
    <property type="entry name" value="USP_2"/>
    <property type="match status" value="1"/>
</dbReference>
<feature type="domain" description="USP" evidence="3">
    <location>
        <begin position="729"/>
        <end position="1064"/>
    </location>
</feature>
<feature type="compositionally biased region" description="Basic and acidic residues" evidence="2">
    <location>
        <begin position="268"/>
        <end position="284"/>
    </location>
</feature>
<feature type="compositionally biased region" description="Polar residues" evidence="2">
    <location>
        <begin position="166"/>
        <end position="198"/>
    </location>
</feature>
<feature type="compositionally biased region" description="Basic and acidic residues" evidence="2">
    <location>
        <begin position="607"/>
        <end position="619"/>
    </location>
</feature>
<dbReference type="InterPro" id="IPR038765">
    <property type="entry name" value="Papain-like_cys_pep_sf"/>
</dbReference>
<feature type="compositionally biased region" description="Basic and acidic residues" evidence="2">
    <location>
        <begin position="629"/>
        <end position="662"/>
    </location>
</feature>
<evidence type="ECO:0000259" key="3">
    <source>
        <dbReference type="PROSITE" id="PS50235"/>
    </source>
</evidence>
<feature type="compositionally biased region" description="Basic and acidic residues" evidence="2">
    <location>
        <begin position="202"/>
        <end position="214"/>
    </location>
</feature>
<feature type="compositionally biased region" description="Basic residues" evidence="2">
    <location>
        <begin position="513"/>
        <end position="522"/>
    </location>
</feature>
<dbReference type="PANTHER" id="PTHR24006:SF644">
    <property type="entry name" value="UBIQUITIN CARBOXYL-TERMINAL HYDROLASE 7"/>
    <property type="match status" value="1"/>
</dbReference>
<comment type="caution">
    <text evidence="4">The sequence shown here is derived from an EMBL/GenBank/DDBJ whole genome shotgun (WGS) entry which is preliminary data.</text>
</comment>
<organism evidence="4 5">
    <name type="scientific">Tritrichomonas musculus</name>
    <dbReference type="NCBI Taxonomy" id="1915356"/>
    <lineage>
        <taxon>Eukaryota</taxon>
        <taxon>Metamonada</taxon>
        <taxon>Parabasalia</taxon>
        <taxon>Tritrichomonadida</taxon>
        <taxon>Tritrichomonadidae</taxon>
        <taxon>Tritrichomonas</taxon>
    </lineage>
</organism>
<feature type="compositionally biased region" description="Basic and acidic residues" evidence="2">
    <location>
        <begin position="565"/>
        <end position="596"/>
    </location>
</feature>
<dbReference type="Proteomes" id="UP001470230">
    <property type="component" value="Unassembled WGS sequence"/>
</dbReference>
<protein>
    <recommendedName>
        <fullName evidence="3">USP domain-containing protein</fullName>
    </recommendedName>
</protein>
<reference evidence="4 5" key="1">
    <citation type="submission" date="2024-04" db="EMBL/GenBank/DDBJ databases">
        <title>Tritrichomonas musculus Genome.</title>
        <authorList>
            <person name="Alves-Ferreira E."/>
            <person name="Grigg M."/>
            <person name="Lorenzi H."/>
            <person name="Galac M."/>
        </authorList>
    </citation>
    <scope>NUCLEOTIDE SEQUENCE [LARGE SCALE GENOMIC DNA]</scope>
    <source>
        <strain evidence="4 5">EAF2021</strain>
    </source>
</reference>
<feature type="region of interest" description="Disordered" evidence="2">
    <location>
        <begin position="135"/>
        <end position="716"/>
    </location>
</feature>
<feature type="compositionally biased region" description="Acidic residues" evidence="2">
    <location>
        <begin position="418"/>
        <end position="427"/>
    </location>
</feature>
<dbReference type="InterPro" id="IPR050164">
    <property type="entry name" value="Peptidase_C19"/>
</dbReference>
<dbReference type="InterPro" id="IPR001394">
    <property type="entry name" value="Peptidase_C19_UCH"/>
</dbReference>
<dbReference type="Pfam" id="PF00443">
    <property type="entry name" value="UCH"/>
    <property type="match status" value="1"/>
</dbReference>
<evidence type="ECO:0000313" key="4">
    <source>
        <dbReference type="EMBL" id="KAK8852923.1"/>
    </source>
</evidence>
<keyword evidence="5" id="KW-1185">Reference proteome</keyword>
<sequence length="1868" mass="218441">MWKHYDVVISFPWDVDSNNLPNEEKMIVNDFNNINLVCLLIEIEEKSTLGLQITAESNDQFSIESTLNFLIHGKKNKNYSDSVRLELDNKNNTKIICSNIPINDVKYYLAAKRDTFELKINFNISISMKKYTSKQPFTGKSMKSSKSKSQYTKNDESDRIRRAKPENNQQYDPPNQKAKSNQNQTSMKRSKLQSQAQLIRNKKSDYSDKTKNSEYDYDTEYDNELPKHERFKKKQTVNRSKDYIREESHDAKSRQKDRPIQKKQQKIHIKETKNDENIEDEGRQGQRNSSKNQQKKSRRNTQTPMKSKKEDDETNQKLERSIKMKTQSQAQILGEKDHNDSEYEYSGPREKAEKQIQIKKRNKNNDNYGRESIQKAHRYNYHNNDDYREYESDEEVEKTLKKQNINTKNVKKKSKNEEFEEEEDYEDQISYQKAPSKKVQKNSPAVKKRSQTVDENDENTKYKKKFKYEDDEQKNSRKPPKNKPRRQTQADKKRKLSDDDYSNEYSENESKNTKLKNTKNSHAKSQNQIVKCKSDSEEEEEIEKMSTKTGRKSRQPKGSPSSKKSSYDEERTSRESRGRKDSQKSSELRKKDKNESYEYDENSSSQEEFKKNKKIEKSSSKTQKQNRQKLKENEDESVKENKVMKNKKLEEQEDESSKESKSKKNKKLEEQEEESSKESKSKKNKKLEEQEDESVKEKKAKKNKKLEDESVKGNKEKKNKKLEEICPYIGLSNLGATCYMNSAIQVLFHTPLFRKKVLTFDTGITNVNDISAVKNVENKYKLILIHLQSLFYQMIHLMEDQKQSKFHKDYISTAQLTRSFGWTEQEISTQQDVHEFMINFFEVLDDCSRSKKDSITDIFKGQIITSISRKKDGKIVTHSFEDFYDFSLLVKGHNDIYQSLNLFTEKDILKKDSKTDSKQLIQVQFYSLPKVLHIHLRRFVYSQELCRTNKVNDYFSFPEKLDLSPYVFTKGKSDNSTDTASYKGECKYELYGVIVHQGKSSYIGHYYAYLNLQNNWYLFNDTRVKKVTKEEATKLNFGIKEGDETDEIDDVDSHCAYILVYVRKDAIDEVFKIPEIKIPKNILTCIDSLLNPGTNNNNNNSSNSSSFTNTFSNACTSSTIGFTLITEDCVRMNCKLGKAGIDNRSLCQRVNVPFDQFFTFSLRKNCKETFSIGGLYATVSVFLGVDLNQLNLWTVTSSYEIGEPLNKVDFEILKEMEIDQINKIKEKTNSQISPHVIFAEILPEPIQNEDEKSEETEETEESSSVTVKKPFSIMTKLYTYDLESPMLYTGILTNFHSRSSLNSIIKHHYKKRLIEMTREAIPNKEHEFISLIKNAKFNVYYEKKRSNIKSECDIYQLDLAKTLKSNHVPRGSFLIFSFKAADDEEREKLNELAAQLIKLHSIKKCVSNDAVVYRYCDLMLNECPDNPIDFCNLFTNTEKFDVYRYCDNHYFGKVELPCRISLTKLSEFIAFQFETHYNNEESKMLFFGDGPTLRPIEVTSKNDSSLFQITDTFRKSFFFSVVPKDFVFSDLCFTLAVTFSSDSVSQTNKFNFFVETQSEEDVEEQEAAELESKKENKKNFKKQLQLPINPYSKQTSVNPPKANIDVHPESFENVLIKVIDYLQQKKIGLSDLRCFWVSKETGQIVSDFIIFDQKKKKNNYREFIHEKDILVLNRELRVEIIPNDQKSTMKNISKMKLKSKENCYCGYRLEIYKSYVLEDFNDENDDGYDNSNNNSLPLLKVFDFPMVLTNIDNNMKVKKLKEIISSALSNGNDIEKNNYLSIKYASLFLPHLDDNLFGKKSTRKELYEEEEEEIKDEVPTDFIFAFKAAQILKNDDKVQLEKNKPNKLFLVYSQDRALGNANEGVVFY</sequence>
<dbReference type="PROSITE" id="PS00972">
    <property type="entry name" value="USP_1"/>
    <property type="match status" value="1"/>
</dbReference>
<name>A0ABR2HVR7_9EUKA</name>
<gene>
    <name evidence="4" type="ORF">M9Y10_017917</name>
</gene>
<dbReference type="PROSITE" id="PS50235">
    <property type="entry name" value="USP_3"/>
    <property type="match status" value="1"/>
</dbReference>
<feature type="compositionally biased region" description="Basic residues" evidence="2">
    <location>
        <begin position="435"/>
        <end position="450"/>
    </location>
</feature>
<dbReference type="InterPro" id="IPR028889">
    <property type="entry name" value="USP"/>
</dbReference>
<dbReference type="Gene3D" id="3.90.70.10">
    <property type="entry name" value="Cysteine proteinases"/>
    <property type="match status" value="1"/>
</dbReference>
<evidence type="ECO:0000256" key="2">
    <source>
        <dbReference type="SAM" id="MobiDB-lite"/>
    </source>
</evidence>
<dbReference type="PANTHER" id="PTHR24006">
    <property type="entry name" value="UBIQUITIN CARBOXYL-TERMINAL HYDROLASE"/>
    <property type="match status" value="1"/>
</dbReference>
<feature type="compositionally biased region" description="Basic and acidic residues" evidence="2">
    <location>
        <begin position="153"/>
        <end position="165"/>
    </location>
</feature>
<dbReference type="EMBL" id="JAPFFF010000023">
    <property type="protein sequence ID" value="KAK8852923.1"/>
    <property type="molecule type" value="Genomic_DNA"/>
</dbReference>
<accession>A0ABR2HVR7</accession>
<feature type="compositionally biased region" description="Basic and acidic residues" evidence="2">
    <location>
        <begin position="307"/>
        <end position="322"/>
    </location>
</feature>
<feature type="compositionally biased region" description="Low complexity" evidence="2">
    <location>
        <begin position="140"/>
        <end position="149"/>
    </location>
</feature>
<dbReference type="InterPro" id="IPR018200">
    <property type="entry name" value="USP_CS"/>
</dbReference>
<feature type="compositionally biased region" description="Basic and acidic residues" evidence="2">
    <location>
        <begin position="705"/>
        <end position="716"/>
    </location>
</feature>
<evidence type="ECO:0000313" key="5">
    <source>
        <dbReference type="Proteomes" id="UP001470230"/>
    </source>
</evidence>
<feature type="compositionally biased region" description="Basic and acidic residues" evidence="2">
    <location>
        <begin position="239"/>
        <end position="260"/>
    </location>
</feature>
<evidence type="ECO:0000256" key="1">
    <source>
        <dbReference type="SAM" id="Coils"/>
    </source>
</evidence>